<proteinExistence type="predicted"/>
<dbReference type="GO" id="GO:0005884">
    <property type="term" value="C:actin filament"/>
    <property type="evidence" value="ECO:0007669"/>
    <property type="project" value="TreeGrafter"/>
</dbReference>
<dbReference type="GO" id="GO:0005886">
    <property type="term" value="C:plasma membrane"/>
    <property type="evidence" value="ECO:0007669"/>
    <property type="project" value="TreeGrafter"/>
</dbReference>
<sequence>MQCVKDDELYEEVRVSLENCNVESDMNSFVQNKTTGTEPPAAIGYENYYERTGHVKNSNSPTTQSCGMMKRFSDLLHGSTRNAPDNIISTITPTGKVAFPGTNVIVS</sequence>
<dbReference type="GO" id="GO:0030041">
    <property type="term" value="P:actin filament polymerization"/>
    <property type="evidence" value="ECO:0007669"/>
    <property type="project" value="TreeGrafter"/>
</dbReference>
<dbReference type="SUPFAM" id="SSF103657">
    <property type="entry name" value="BAR/IMD domain-like"/>
    <property type="match status" value="1"/>
</dbReference>
<dbReference type="Gene3D" id="1.20.1270.60">
    <property type="entry name" value="Arfaptin homology (AH) domain/BAR domain"/>
    <property type="match status" value="1"/>
</dbReference>
<dbReference type="GO" id="GO:0005737">
    <property type="term" value="C:cytoplasm"/>
    <property type="evidence" value="ECO:0007669"/>
    <property type="project" value="TreeGrafter"/>
</dbReference>
<dbReference type="GO" id="GO:0051015">
    <property type="term" value="F:actin filament binding"/>
    <property type="evidence" value="ECO:0007669"/>
    <property type="project" value="TreeGrafter"/>
</dbReference>
<reference evidence="1" key="2">
    <citation type="submission" date="2017-11" db="EMBL/GenBank/DDBJ databases">
        <title>Coralsnake Venomics: Analyses of Venom Gland Transcriptomes and Proteomes of Six Brazilian Taxa.</title>
        <authorList>
            <person name="Aird S.D."/>
            <person name="Jorge da Silva N."/>
            <person name="Qiu L."/>
            <person name="Villar-Briones A."/>
            <person name="Aparecida-Saddi V."/>
            <person name="Campos-Telles M.P."/>
            <person name="Grau M."/>
            <person name="Mikheyev A.S."/>
        </authorList>
    </citation>
    <scope>NUCLEOTIDE SEQUENCE</scope>
    <source>
        <tissue evidence="1">Venom_gland</tissue>
    </source>
</reference>
<dbReference type="PANTHER" id="PTHR23065:SF51">
    <property type="entry name" value="PROLINE-SERINE-THREONINE PHOSPHATASE-INTERACTING PROTEIN 1"/>
    <property type="match status" value="1"/>
</dbReference>
<name>A0A2D4IPW8_MICLE</name>
<dbReference type="AlphaFoldDB" id="A0A2D4IPW8"/>
<reference evidence="1" key="1">
    <citation type="submission" date="2017-07" db="EMBL/GenBank/DDBJ databases">
        <authorList>
            <person name="Mikheyev A."/>
            <person name="Grau M."/>
        </authorList>
    </citation>
    <scope>NUCLEOTIDE SEQUENCE</scope>
    <source>
        <tissue evidence="1">Venom_gland</tissue>
    </source>
</reference>
<dbReference type="EMBL" id="IACK01114797">
    <property type="protein sequence ID" value="LAA86295.1"/>
    <property type="molecule type" value="Transcribed_RNA"/>
</dbReference>
<accession>A0A2D4IPW8</accession>
<evidence type="ECO:0000313" key="1">
    <source>
        <dbReference type="EMBL" id="LAA86295.1"/>
    </source>
</evidence>
<organism evidence="1">
    <name type="scientific">Micrurus lemniscatus lemniscatus</name>
    <dbReference type="NCBI Taxonomy" id="129467"/>
    <lineage>
        <taxon>Eukaryota</taxon>
        <taxon>Metazoa</taxon>
        <taxon>Chordata</taxon>
        <taxon>Craniata</taxon>
        <taxon>Vertebrata</taxon>
        <taxon>Euteleostomi</taxon>
        <taxon>Lepidosauria</taxon>
        <taxon>Squamata</taxon>
        <taxon>Bifurcata</taxon>
        <taxon>Unidentata</taxon>
        <taxon>Episquamata</taxon>
        <taxon>Toxicofera</taxon>
        <taxon>Serpentes</taxon>
        <taxon>Colubroidea</taxon>
        <taxon>Elapidae</taxon>
        <taxon>Elapinae</taxon>
        <taxon>Micrurus</taxon>
    </lineage>
</organism>
<dbReference type="PANTHER" id="PTHR23065">
    <property type="entry name" value="PROLINE-SERINE-THREONINE PHOSPHATASE INTERACTING PROTEIN 1"/>
    <property type="match status" value="1"/>
</dbReference>
<protein>
    <submittedName>
        <fullName evidence="1">Uncharacterized protein</fullName>
    </submittedName>
</protein>
<dbReference type="InterPro" id="IPR027267">
    <property type="entry name" value="AH/BAR_dom_sf"/>
</dbReference>